<proteinExistence type="predicted"/>
<keyword evidence="3" id="KW-1185">Reference proteome</keyword>
<gene>
    <name evidence="2" type="ORF">ACFFV7_51075</name>
</gene>
<dbReference type="Proteomes" id="UP001589647">
    <property type="component" value="Unassembled WGS sequence"/>
</dbReference>
<comment type="caution">
    <text evidence="2">The sequence shown here is derived from an EMBL/GenBank/DDBJ whole genome shotgun (WGS) entry which is preliminary data.</text>
</comment>
<evidence type="ECO:0000256" key="1">
    <source>
        <dbReference type="SAM" id="MobiDB-lite"/>
    </source>
</evidence>
<name>A0ABV5J076_9ACTN</name>
<organism evidence="2 3">
    <name type="scientific">Nonomuraea spiralis</name>
    <dbReference type="NCBI Taxonomy" id="46182"/>
    <lineage>
        <taxon>Bacteria</taxon>
        <taxon>Bacillati</taxon>
        <taxon>Actinomycetota</taxon>
        <taxon>Actinomycetes</taxon>
        <taxon>Streptosporangiales</taxon>
        <taxon>Streptosporangiaceae</taxon>
        <taxon>Nonomuraea</taxon>
    </lineage>
</organism>
<protein>
    <submittedName>
        <fullName evidence="2">Uncharacterized protein</fullName>
    </submittedName>
</protein>
<sequence>MTYVDDLYEPNDREPTEPDMDDENDDQEEPPVYPAPGSQIPDQPGYVVGTCAHRVAGSEWRAGFRTCERCPHDEEADDEDLDDSGYYDPHAT</sequence>
<accession>A0ABV5J076</accession>
<dbReference type="RefSeq" id="WP_189648146.1">
    <property type="nucleotide sequence ID" value="NZ_BMRC01000006.1"/>
</dbReference>
<feature type="compositionally biased region" description="Acidic residues" evidence="1">
    <location>
        <begin position="74"/>
        <end position="85"/>
    </location>
</feature>
<dbReference type="EMBL" id="JBHMEI010000104">
    <property type="protein sequence ID" value="MFB9209605.1"/>
    <property type="molecule type" value="Genomic_DNA"/>
</dbReference>
<evidence type="ECO:0000313" key="3">
    <source>
        <dbReference type="Proteomes" id="UP001589647"/>
    </source>
</evidence>
<reference evidence="2 3" key="1">
    <citation type="submission" date="2024-09" db="EMBL/GenBank/DDBJ databases">
        <authorList>
            <person name="Sun Q."/>
            <person name="Mori K."/>
        </authorList>
    </citation>
    <scope>NUCLEOTIDE SEQUENCE [LARGE SCALE GENOMIC DNA]</scope>
    <source>
        <strain evidence="2 3">CCM 3426</strain>
    </source>
</reference>
<feature type="region of interest" description="Disordered" evidence="1">
    <location>
        <begin position="1"/>
        <end position="45"/>
    </location>
</feature>
<feature type="compositionally biased region" description="Acidic residues" evidence="1">
    <location>
        <begin position="17"/>
        <end position="29"/>
    </location>
</feature>
<feature type="region of interest" description="Disordered" evidence="1">
    <location>
        <begin position="69"/>
        <end position="92"/>
    </location>
</feature>
<evidence type="ECO:0000313" key="2">
    <source>
        <dbReference type="EMBL" id="MFB9209605.1"/>
    </source>
</evidence>